<name>A0ABS1DLN4_9PROT</name>
<dbReference type="RefSeq" id="WP_200343485.1">
    <property type="nucleotide sequence ID" value="NZ_NRRL01000137.1"/>
</dbReference>
<evidence type="ECO:0000313" key="3">
    <source>
        <dbReference type="Proteomes" id="UP001296873"/>
    </source>
</evidence>
<dbReference type="Proteomes" id="UP001296873">
    <property type="component" value="Unassembled WGS sequence"/>
</dbReference>
<protein>
    <recommendedName>
        <fullName evidence="4">DUF1440 domain-containing protein</fullName>
    </recommendedName>
</protein>
<feature type="transmembrane region" description="Helical" evidence="1">
    <location>
        <begin position="118"/>
        <end position="137"/>
    </location>
</feature>
<dbReference type="EMBL" id="NRRL01000137">
    <property type="protein sequence ID" value="MBK1671027.1"/>
    <property type="molecule type" value="Genomic_DNA"/>
</dbReference>
<keyword evidence="1" id="KW-0812">Transmembrane</keyword>
<reference evidence="2 3" key="1">
    <citation type="journal article" date="2020" name="Microorganisms">
        <title>Osmotic Adaptation and Compatible Solute Biosynthesis of Phototrophic Bacteria as Revealed from Genome Analyses.</title>
        <authorList>
            <person name="Imhoff J.F."/>
            <person name="Rahn T."/>
            <person name="Kunzel S."/>
            <person name="Keller A."/>
            <person name="Neulinger S.C."/>
        </authorList>
    </citation>
    <scope>NUCLEOTIDE SEQUENCE [LARGE SCALE GENOMIC DNA]</scope>
    <source>
        <strain evidence="2 3">DSM 9895</strain>
    </source>
</reference>
<keyword evidence="1" id="KW-1133">Transmembrane helix</keyword>
<proteinExistence type="predicted"/>
<feature type="transmembrane region" description="Helical" evidence="1">
    <location>
        <begin position="12"/>
        <end position="33"/>
    </location>
</feature>
<organism evidence="2 3">
    <name type="scientific">Rhodovibrio sodomensis</name>
    <dbReference type="NCBI Taxonomy" id="1088"/>
    <lineage>
        <taxon>Bacteria</taxon>
        <taxon>Pseudomonadati</taxon>
        <taxon>Pseudomonadota</taxon>
        <taxon>Alphaproteobacteria</taxon>
        <taxon>Rhodospirillales</taxon>
        <taxon>Rhodovibrionaceae</taxon>
        <taxon>Rhodovibrio</taxon>
    </lineage>
</organism>
<sequence length="163" mass="17231">MPLNDVRGLLQATLVGLITGLATALAILPLFWLELIPMPEPPSQAFAETLLGPVPETVGFLFHLAYVTLVSGGFLVAVKPRPALWAIAAWSLGLWFISMVSFFPIIGWGVAGATVKSSVALGALGPHLLFGAILWATSRLIFRRSGRGAGEDARPARLSKASS</sequence>
<evidence type="ECO:0008006" key="4">
    <source>
        <dbReference type="Google" id="ProtNLM"/>
    </source>
</evidence>
<feature type="transmembrane region" description="Helical" evidence="1">
    <location>
        <begin position="85"/>
        <end position="106"/>
    </location>
</feature>
<evidence type="ECO:0000256" key="1">
    <source>
        <dbReference type="SAM" id="Phobius"/>
    </source>
</evidence>
<accession>A0ABS1DLN4</accession>
<evidence type="ECO:0000313" key="2">
    <source>
        <dbReference type="EMBL" id="MBK1671027.1"/>
    </source>
</evidence>
<comment type="caution">
    <text evidence="2">The sequence shown here is derived from an EMBL/GenBank/DDBJ whole genome shotgun (WGS) entry which is preliminary data.</text>
</comment>
<keyword evidence="1" id="KW-0472">Membrane</keyword>
<keyword evidence="3" id="KW-1185">Reference proteome</keyword>
<feature type="transmembrane region" description="Helical" evidence="1">
    <location>
        <begin position="60"/>
        <end position="78"/>
    </location>
</feature>
<gene>
    <name evidence="2" type="ORF">CKO28_23755</name>
</gene>